<feature type="transmembrane region" description="Helical" evidence="1">
    <location>
        <begin position="184"/>
        <end position="209"/>
    </location>
</feature>
<evidence type="ECO:0000313" key="3">
    <source>
        <dbReference type="Proteomes" id="UP000198862"/>
    </source>
</evidence>
<accession>A0A1I1EFI1</accession>
<evidence type="ECO:0000256" key="1">
    <source>
        <dbReference type="SAM" id="Phobius"/>
    </source>
</evidence>
<evidence type="ECO:0000313" key="2">
    <source>
        <dbReference type="EMBL" id="SFB83750.1"/>
    </source>
</evidence>
<gene>
    <name evidence="2" type="ORF">SAMN02745724_00288</name>
</gene>
<name>A0A1I1EFI1_9GAMM</name>
<keyword evidence="1" id="KW-1133">Transmembrane helix</keyword>
<protein>
    <submittedName>
        <fullName evidence="2">Uncharacterized membrane protein</fullName>
    </submittedName>
</protein>
<sequence>MATELRVFKAKSGLDWFKAGWKIFKTQPSTFIFMQIFIILVGLIPLVMPLLQIPAALAAPFLIAGFYRAVLVKLQGQKIMLADILKPFSEKGARLGLFRLGLYQMAMGILLAIASSALFEDALLILQQNSENPEQVIEQFIAAIEPVSVLIFISLISVYMMAFAFAVPLVYFKKKQAIFEVIKVSLLAFWHNFAALGVFGGIISGLILISSLLSLLPLLVVMPISYIAFFVAYQAIFQIEIAEKSTDKHDEPPSSHGQFNA</sequence>
<dbReference type="OrthoDB" id="6315319at2"/>
<feature type="transmembrane region" description="Helical" evidence="1">
    <location>
        <begin position="57"/>
        <end position="76"/>
    </location>
</feature>
<organism evidence="2 3">
    <name type="scientific">Pseudoalteromonas denitrificans DSM 6059</name>
    <dbReference type="NCBI Taxonomy" id="1123010"/>
    <lineage>
        <taxon>Bacteria</taxon>
        <taxon>Pseudomonadati</taxon>
        <taxon>Pseudomonadota</taxon>
        <taxon>Gammaproteobacteria</taxon>
        <taxon>Alteromonadales</taxon>
        <taxon>Pseudoalteromonadaceae</taxon>
        <taxon>Pseudoalteromonas</taxon>
    </lineage>
</organism>
<feature type="transmembrane region" description="Helical" evidence="1">
    <location>
        <begin position="97"/>
        <end position="119"/>
    </location>
</feature>
<dbReference type="Proteomes" id="UP000198862">
    <property type="component" value="Unassembled WGS sequence"/>
</dbReference>
<proteinExistence type="predicted"/>
<keyword evidence="3" id="KW-1185">Reference proteome</keyword>
<keyword evidence="1" id="KW-0472">Membrane</keyword>
<dbReference type="STRING" id="1123010.SAMN02745724_00288"/>
<feature type="transmembrane region" description="Helical" evidence="1">
    <location>
        <begin position="215"/>
        <end position="236"/>
    </location>
</feature>
<dbReference type="InterPro" id="IPR047798">
    <property type="entry name" value="BPSS1780-like"/>
</dbReference>
<dbReference type="RefSeq" id="WP_091979096.1">
    <property type="nucleotide sequence ID" value="NZ_FOLO01000001.1"/>
</dbReference>
<feature type="transmembrane region" description="Helical" evidence="1">
    <location>
        <begin position="31"/>
        <end position="51"/>
    </location>
</feature>
<reference evidence="2 3" key="1">
    <citation type="submission" date="2016-10" db="EMBL/GenBank/DDBJ databases">
        <authorList>
            <person name="de Groot N.N."/>
        </authorList>
    </citation>
    <scope>NUCLEOTIDE SEQUENCE [LARGE SCALE GENOMIC DNA]</scope>
    <source>
        <strain evidence="2 3">DSM 6059</strain>
    </source>
</reference>
<dbReference type="EMBL" id="FOLO01000001">
    <property type="protein sequence ID" value="SFB83750.1"/>
    <property type="molecule type" value="Genomic_DNA"/>
</dbReference>
<keyword evidence="1" id="KW-0812">Transmembrane</keyword>
<dbReference type="NCBIfam" id="NF041043">
    <property type="entry name" value="BPSS1780_fam"/>
    <property type="match status" value="1"/>
</dbReference>
<feature type="transmembrane region" description="Helical" evidence="1">
    <location>
        <begin position="149"/>
        <end position="172"/>
    </location>
</feature>
<dbReference type="AlphaFoldDB" id="A0A1I1EFI1"/>